<dbReference type="AlphaFoldDB" id="A0AAE6TNA6"/>
<dbReference type="Proteomes" id="UP000194225">
    <property type="component" value="Unassembled WGS sequence"/>
</dbReference>
<name>A0AAE6TNA6_STRPT</name>
<dbReference type="EMBL" id="CP023691">
    <property type="protein sequence ID" value="QEV53686.1"/>
    <property type="molecule type" value="Genomic_DNA"/>
</dbReference>
<dbReference type="Proteomes" id="UP000325458">
    <property type="component" value="Chromosome"/>
</dbReference>
<evidence type="ECO:0000313" key="3">
    <source>
        <dbReference type="EMBL" id="QEV53686.1"/>
    </source>
</evidence>
<evidence type="ECO:0000259" key="1">
    <source>
        <dbReference type="Pfam" id="PF22557"/>
    </source>
</evidence>
<dbReference type="GeneID" id="90925629"/>
<dbReference type="RefSeq" id="WP_085924642.1">
    <property type="nucleotide sequence ID" value="NZ_BAABSS010000053.1"/>
</dbReference>
<sequence>MATVKTLVCLANSRKIKGRCVAGMVDEGSGQWIRPVSARPNREVSEDERQYADSTDPRVLDIIAVPLLRPQARSYHSENWLLDPHYYWQKTGRAEWDTLLTLEQHPKTLWTNGHSTYHGNNNRVLIEQAHTLPDSLKLIRVDCVTLQVHTPGDRFGATRKVVDAHFHHAGCPYILRVTDPEYEKAYVNKPEGSYKLSESFLTVSLGEPHEGYAYKLVAAIIERAKI</sequence>
<evidence type="ECO:0000313" key="4">
    <source>
        <dbReference type="Proteomes" id="UP000194225"/>
    </source>
</evidence>
<protein>
    <recommendedName>
        <fullName evidence="1">Dual OB-containing domain-containing protein</fullName>
    </recommendedName>
</protein>
<evidence type="ECO:0000313" key="5">
    <source>
        <dbReference type="Proteomes" id="UP000325458"/>
    </source>
</evidence>
<keyword evidence="4" id="KW-1185">Reference proteome</keyword>
<feature type="domain" description="Dual OB-containing" evidence="1">
    <location>
        <begin position="5"/>
        <end position="220"/>
    </location>
</feature>
<dbReference type="KEGG" id="spla:CP981_20315"/>
<accession>A0AAE6TNA6</accession>
<dbReference type="Pfam" id="PF22557">
    <property type="entry name" value="DuOB"/>
    <property type="match status" value="1"/>
</dbReference>
<dbReference type="InterPro" id="IPR054335">
    <property type="entry name" value="DuOB_dom"/>
</dbReference>
<gene>
    <name evidence="2" type="ORF">BG653_02807</name>
    <name evidence="3" type="ORF">CP981_20315</name>
</gene>
<evidence type="ECO:0000313" key="2">
    <source>
        <dbReference type="EMBL" id="OSY45781.1"/>
    </source>
</evidence>
<organism evidence="3 5">
    <name type="scientific">Streptomyces platensis</name>
    <dbReference type="NCBI Taxonomy" id="58346"/>
    <lineage>
        <taxon>Bacteria</taxon>
        <taxon>Bacillati</taxon>
        <taxon>Actinomycetota</taxon>
        <taxon>Actinomycetes</taxon>
        <taxon>Kitasatosporales</taxon>
        <taxon>Streptomycetaceae</taxon>
        <taxon>Streptomyces</taxon>
    </lineage>
</organism>
<proteinExistence type="predicted"/>
<dbReference type="EMBL" id="MIGA01000015">
    <property type="protein sequence ID" value="OSY45781.1"/>
    <property type="molecule type" value="Genomic_DNA"/>
</dbReference>
<reference evidence="2 4" key="1">
    <citation type="submission" date="2016-09" db="EMBL/GenBank/DDBJ databases">
        <title>Streptomyces platensis DSM40041, a candidate organism with high potential of specific P450 cytochromes.</title>
        <authorList>
            <person name="Grumaz C."/>
            <person name="Vainshtein Y."/>
            <person name="Kirstahler P."/>
            <person name="Sohn K."/>
        </authorList>
    </citation>
    <scope>NUCLEOTIDE SEQUENCE [LARGE SCALE GENOMIC DNA]</scope>
    <source>
        <strain evidence="2 4">DSM 40041</strain>
    </source>
</reference>
<reference evidence="3 5" key="2">
    <citation type="submission" date="2017-09" db="EMBL/GenBank/DDBJ databases">
        <authorList>
            <person name="Lee N."/>
            <person name="Cho B.-K."/>
        </authorList>
    </citation>
    <scope>NUCLEOTIDE SEQUENCE [LARGE SCALE GENOMIC DNA]</scope>
    <source>
        <strain evidence="3 5">ATCC 23948</strain>
    </source>
</reference>